<feature type="transmembrane region" description="Helical" evidence="1">
    <location>
        <begin position="294"/>
        <end position="315"/>
    </location>
</feature>
<dbReference type="OrthoDB" id="10042902at2759"/>
<name>A0A9Q1BBT1_HOLLE</name>
<feature type="transmembrane region" description="Helical" evidence="1">
    <location>
        <begin position="39"/>
        <end position="58"/>
    </location>
</feature>
<evidence type="ECO:0000313" key="3">
    <source>
        <dbReference type="Proteomes" id="UP001152320"/>
    </source>
</evidence>
<organism evidence="2 3">
    <name type="scientific">Holothuria leucospilota</name>
    <name type="common">Black long sea cucumber</name>
    <name type="synonym">Mertensiothuria leucospilota</name>
    <dbReference type="NCBI Taxonomy" id="206669"/>
    <lineage>
        <taxon>Eukaryota</taxon>
        <taxon>Metazoa</taxon>
        <taxon>Echinodermata</taxon>
        <taxon>Eleutherozoa</taxon>
        <taxon>Echinozoa</taxon>
        <taxon>Holothuroidea</taxon>
        <taxon>Aspidochirotacea</taxon>
        <taxon>Aspidochirotida</taxon>
        <taxon>Holothuriidae</taxon>
        <taxon>Holothuria</taxon>
    </lineage>
</organism>
<feature type="transmembrane region" description="Helical" evidence="1">
    <location>
        <begin position="173"/>
        <end position="193"/>
    </location>
</feature>
<evidence type="ECO:0000256" key="1">
    <source>
        <dbReference type="SAM" id="Phobius"/>
    </source>
</evidence>
<sequence length="394" mass="45563">MKFEVYLTLSKAITTRILFATHNILTIMQVAELKKNPKFYFLGLTLIALVFETIFTMIKNKGQEWKWFSPSVFIFLAGSVPSIWFLELTLMQQEYVDQDDTPLNINNAGDRLEITEQVLVLVLIIGRWILPKGQISRDELSQLLLVYIGMAADILETFDVLEIKEVQTNSSLVLVILSLWTWSLLQFTIVMTAKKKRLTKAERLELLRQAERKERIFNRALFKRFHGIVGLAVTNKRLLNEGVRFLKPHPQVVIPVRPEDEINEEEELEPKCVCLESEVWAIVTTMLLQDGPFLILRLILIFHFNVVSQFNIFFVCKNSLVLCLQTYRLIVLQIEKKTKVKAESDNVQDMWAKGVQGNPYAIPRETSKDPYTGMVINDVAFSSELRLCLHKKKQ</sequence>
<feature type="transmembrane region" description="Helical" evidence="1">
    <location>
        <begin position="67"/>
        <end position="86"/>
    </location>
</feature>
<keyword evidence="1 2" id="KW-0812">Transmembrane</keyword>
<keyword evidence="3" id="KW-1185">Reference proteome</keyword>
<comment type="caution">
    <text evidence="2">The sequence shown here is derived from an EMBL/GenBank/DDBJ whole genome shotgun (WGS) entry which is preliminary data.</text>
</comment>
<proteinExistence type="predicted"/>
<dbReference type="PANTHER" id="PTHR22168">
    <property type="entry name" value="TMEM26 PROTEIN"/>
    <property type="match status" value="1"/>
</dbReference>
<keyword evidence="1" id="KW-1133">Transmembrane helix</keyword>
<dbReference type="AlphaFoldDB" id="A0A9Q1BBT1"/>
<dbReference type="Pfam" id="PF09772">
    <property type="entry name" value="Tmem26"/>
    <property type="match status" value="3"/>
</dbReference>
<dbReference type="Proteomes" id="UP001152320">
    <property type="component" value="Chromosome 22"/>
</dbReference>
<keyword evidence="1" id="KW-0472">Membrane</keyword>
<dbReference type="InterPro" id="IPR019169">
    <property type="entry name" value="Transmembrane_26"/>
</dbReference>
<accession>A0A9Q1BBT1</accession>
<dbReference type="EMBL" id="JAIZAY010000022">
    <property type="protein sequence ID" value="KAJ8020885.1"/>
    <property type="molecule type" value="Genomic_DNA"/>
</dbReference>
<dbReference type="PANTHER" id="PTHR22168:SF7">
    <property type="entry name" value="TRANSMEMBRANE PROTEIN 26-LIKE"/>
    <property type="match status" value="1"/>
</dbReference>
<protein>
    <submittedName>
        <fullName evidence="2">Transmembrane protein 26</fullName>
    </submittedName>
</protein>
<gene>
    <name evidence="2" type="ORF">HOLleu_40595</name>
</gene>
<reference evidence="2" key="1">
    <citation type="submission" date="2021-10" db="EMBL/GenBank/DDBJ databases">
        <title>Tropical sea cucumber genome reveals ecological adaptation and Cuvierian tubules defense mechanism.</title>
        <authorList>
            <person name="Chen T."/>
        </authorList>
    </citation>
    <scope>NUCLEOTIDE SEQUENCE</scope>
    <source>
        <strain evidence="2">Nanhai2018</strain>
        <tissue evidence="2">Muscle</tissue>
    </source>
</reference>
<evidence type="ECO:0000313" key="2">
    <source>
        <dbReference type="EMBL" id="KAJ8020885.1"/>
    </source>
</evidence>